<reference evidence="3" key="1">
    <citation type="submission" date="2017-09" db="EMBL/GenBank/DDBJ databases">
        <title>Depth-based differentiation of microbial function through sediment-hosted aquifers and enrichment of novel symbionts in the deep terrestrial subsurface.</title>
        <authorList>
            <person name="Probst A.J."/>
            <person name="Ladd B."/>
            <person name="Jarett J.K."/>
            <person name="Geller-Mcgrath D.E."/>
            <person name="Sieber C.M.K."/>
            <person name="Emerson J.B."/>
            <person name="Anantharaman K."/>
            <person name="Thomas B.C."/>
            <person name="Malmstrom R."/>
            <person name="Stieglmeier M."/>
            <person name="Klingl A."/>
            <person name="Woyke T."/>
            <person name="Ryan C.M."/>
            <person name="Banfield J.F."/>
        </authorList>
    </citation>
    <scope>NUCLEOTIDE SEQUENCE [LARGE SCALE GENOMIC DNA]</scope>
</reference>
<dbReference type="InterPro" id="IPR031329">
    <property type="entry name" value="NEUT/ALK_ceramidase_N"/>
</dbReference>
<dbReference type="Pfam" id="PF04734">
    <property type="entry name" value="Ceramidase_alk"/>
    <property type="match status" value="1"/>
</dbReference>
<protein>
    <recommendedName>
        <fullName evidence="1">Neutral/alkaline non-lysosomal ceramidase N-terminal domain-containing protein</fullName>
    </recommendedName>
</protein>
<evidence type="ECO:0000313" key="2">
    <source>
        <dbReference type="EMBL" id="PIV63318.1"/>
    </source>
</evidence>
<feature type="domain" description="Neutral/alkaline non-lysosomal ceramidase N-terminal" evidence="1">
    <location>
        <begin position="3"/>
        <end position="222"/>
    </location>
</feature>
<dbReference type="EMBL" id="PETL01000387">
    <property type="protein sequence ID" value="PIV63318.1"/>
    <property type="molecule type" value="Genomic_DNA"/>
</dbReference>
<gene>
    <name evidence="2" type="ORF">COS11_08075</name>
</gene>
<organism evidence="2 3">
    <name type="scientific">bacterium (Candidatus Ratteibacteria) CG01_land_8_20_14_3_00_40_19</name>
    <dbReference type="NCBI Taxonomy" id="2014290"/>
    <lineage>
        <taxon>Bacteria</taxon>
        <taxon>Candidatus Ratteibacteria</taxon>
    </lineage>
</organism>
<comment type="caution">
    <text evidence="2">The sequence shown here is derived from an EMBL/GenBank/DDBJ whole genome shotgun (WGS) entry which is preliminary data.</text>
</comment>
<dbReference type="AlphaFoldDB" id="A0A2M7E6J0"/>
<sequence>MMKIGTGKVEISPKIGTNLAGYFEPRNSKGIRDPLFARALVLGKDEVKTAIIACDLIGIDREIIKSTKELIKRKTGINPANIIIHATHVHTGPATAKVFGTDNEKTRAYLSTLPGKIAEAVVLASESLFSATIGYGRGEENRISFNRRYLMKDGTIRTNPGFGTDWYAGKKEGNPSIVRPTGPIDPAVEVLRFKNERGETKALLVNFACHCDTVGGDLISADYPAAMRNLIQEKLGQGVFVLFLNGTSGNLNHLDFLHPEMLREGYFAHTQWMGELLGNDVLKICGKLKEISGTELKAAQEKLDIPRRSSSPLQLRIAEKVVEKGIENLDQEEKKEWGKLENNFGIEKVWAQEMILVNQESPLVEIEVTAISLGDVAIVGLPGEVFVEYGLRIKEEAKFKQVLVTQLCNGCAGYIPTKEAFSQPTGYEQRLARSSKLIPEAGNIITRTALDLLAF</sequence>
<proteinExistence type="predicted"/>
<name>A0A2M7E6J0_9BACT</name>
<evidence type="ECO:0000313" key="3">
    <source>
        <dbReference type="Proteomes" id="UP000228886"/>
    </source>
</evidence>
<dbReference type="Proteomes" id="UP000228886">
    <property type="component" value="Unassembled WGS sequence"/>
</dbReference>
<accession>A0A2M7E6J0</accession>
<evidence type="ECO:0000259" key="1">
    <source>
        <dbReference type="Pfam" id="PF04734"/>
    </source>
</evidence>